<dbReference type="GO" id="GO:0052621">
    <property type="term" value="F:diguanylate cyclase activity"/>
    <property type="evidence" value="ECO:0007669"/>
    <property type="project" value="UniProtKB-EC"/>
</dbReference>
<dbReference type="GO" id="GO:0043709">
    <property type="term" value="P:cell adhesion involved in single-species biofilm formation"/>
    <property type="evidence" value="ECO:0007669"/>
    <property type="project" value="TreeGrafter"/>
</dbReference>
<dbReference type="EMBL" id="NAFI01000163">
    <property type="protein sequence ID" value="OSJ13378.1"/>
    <property type="molecule type" value="Genomic_DNA"/>
</dbReference>
<dbReference type="PROSITE" id="PS50887">
    <property type="entry name" value="GGDEF"/>
    <property type="match status" value="1"/>
</dbReference>
<dbReference type="FunFam" id="3.30.70.270:FF:000064">
    <property type="entry name" value="Diguanylate cyclase"/>
    <property type="match status" value="1"/>
</dbReference>
<comment type="catalytic activity">
    <reaction evidence="2">
        <text>2 GTP = 3',3'-c-di-GMP + 2 diphosphate</text>
        <dbReference type="Rhea" id="RHEA:24898"/>
        <dbReference type="ChEBI" id="CHEBI:33019"/>
        <dbReference type="ChEBI" id="CHEBI:37565"/>
        <dbReference type="ChEBI" id="CHEBI:58805"/>
        <dbReference type="EC" id="2.7.7.65"/>
    </reaction>
</comment>
<evidence type="ECO:0000256" key="3">
    <source>
        <dbReference type="SAM" id="MobiDB-lite"/>
    </source>
</evidence>
<evidence type="ECO:0000256" key="2">
    <source>
        <dbReference type="ARBA" id="ARBA00034247"/>
    </source>
</evidence>
<protein>
    <recommendedName>
        <fullName evidence="1">diguanylate cyclase</fullName>
        <ecNumber evidence="1">2.7.7.65</ecNumber>
    </recommendedName>
</protein>
<proteinExistence type="predicted"/>
<dbReference type="Gene3D" id="3.30.70.270">
    <property type="match status" value="1"/>
</dbReference>
<evidence type="ECO:0000313" key="6">
    <source>
        <dbReference type="Proteomes" id="UP000193553"/>
    </source>
</evidence>
<dbReference type="InterPro" id="IPR043128">
    <property type="entry name" value="Rev_trsase/Diguanyl_cyclase"/>
</dbReference>
<dbReference type="OrthoDB" id="9812260at2"/>
<feature type="domain" description="GGDEF" evidence="4">
    <location>
        <begin position="137"/>
        <end position="269"/>
    </location>
</feature>
<sequence length="271" mass="29455">MNYPVLVNPRKPSLSRMPMKKPKRASAAKAKKGPKASAGRSKVALKRPAKRRIKGPARRPTRPSQRAASADDGAKAAIEPAINATIRELRSKLRGALRRVAELEAAADTDFLLEIPNRRGFERELARAVAYMKRYRASGALIVLDVDRLKPINDSFGHAAGDEVLKAIATTLTRQIRASDVVGRLGGDEFALLLWNLSETDAKAKAAAFEQAIDELSFVFRGQHVSAGASAGVALLGVQSDATRALEEADAAMYVRKAHRRHEPHIRLVSS</sequence>
<feature type="compositionally biased region" description="Basic residues" evidence="3">
    <location>
        <begin position="43"/>
        <end position="61"/>
    </location>
</feature>
<dbReference type="SUPFAM" id="SSF55073">
    <property type="entry name" value="Nucleotide cyclase"/>
    <property type="match status" value="1"/>
</dbReference>
<feature type="region of interest" description="Disordered" evidence="3">
    <location>
        <begin position="1"/>
        <end position="74"/>
    </location>
</feature>
<evidence type="ECO:0000259" key="4">
    <source>
        <dbReference type="PROSITE" id="PS50887"/>
    </source>
</evidence>
<dbReference type="PANTHER" id="PTHR45138:SF9">
    <property type="entry name" value="DIGUANYLATE CYCLASE DGCM-RELATED"/>
    <property type="match status" value="1"/>
</dbReference>
<comment type="caution">
    <text evidence="5">The sequence shown here is derived from an EMBL/GenBank/DDBJ whole genome shotgun (WGS) entry which is preliminary data.</text>
</comment>
<dbReference type="PANTHER" id="PTHR45138">
    <property type="entry name" value="REGULATORY COMPONENTS OF SENSORY TRANSDUCTION SYSTEM"/>
    <property type="match status" value="1"/>
</dbReference>
<dbReference type="SMART" id="SM00267">
    <property type="entry name" value="GGDEF"/>
    <property type="match status" value="1"/>
</dbReference>
<dbReference type="GO" id="GO:0005886">
    <property type="term" value="C:plasma membrane"/>
    <property type="evidence" value="ECO:0007669"/>
    <property type="project" value="TreeGrafter"/>
</dbReference>
<feature type="compositionally biased region" description="Basic residues" evidence="3">
    <location>
        <begin position="18"/>
        <end position="34"/>
    </location>
</feature>
<dbReference type="GO" id="GO:1902201">
    <property type="term" value="P:negative regulation of bacterial-type flagellum-dependent cell motility"/>
    <property type="evidence" value="ECO:0007669"/>
    <property type="project" value="TreeGrafter"/>
</dbReference>
<organism evidence="5 6">
    <name type="scientific">Bradyrhizobium canariense</name>
    <dbReference type="NCBI Taxonomy" id="255045"/>
    <lineage>
        <taxon>Bacteria</taxon>
        <taxon>Pseudomonadati</taxon>
        <taxon>Pseudomonadota</taxon>
        <taxon>Alphaproteobacteria</taxon>
        <taxon>Hyphomicrobiales</taxon>
        <taxon>Nitrobacteraceae</taxon>
        <taxon>Bradyrhizobium</taxon>
    </lineage>
</organism>
<dbReference type="EC" id="2.7.7.65" evidence="1"/>
<gene>
    <name evidence="5" type="ORF">BSZ18_11560</name>
</gene>
<dbReference type="InterPro" id="IPR050469">
    <property type="entry name" value="Diguanylate_Cyclase"/>
</dbReference>
<dbReference type="Pfam" id="PF00990">
    <property type="entry name" value="GGDEF"/>
    <property type="match status" value="1"/>
</dbReference>
<dbReference type="InterPro" id="IPR029787">
    <property type="entry name" value="Nucleotide_cyclase"/>
</dbReference>
<reference evidence="5 6" key="1">
    <citation type="submission" date="2017-03" db="EMBL/GenBank/DDBJ databases">
        <title>Whole genome sequences of fourteen strains of Bradyrhizobium canariense and one strain of Bradyrhizobium japonicum isolated from Lupinus (Papilionoideae: Genisteae) species in Algeria.</title>
        <authorList>
            <person name="Crovadore J."/>
            <person name="Chekireb D."/>
            <person name="Brachmann A."/>
            <person name="Chablais R."/>
            <person name="Cochard B."/>
            <person name="Lefort F."/>
        </authorList>
    </citation>
    <scope>NUCLEOTIDE SEQUENCE [LARGE SCALE GENOMIC DNA]</scope>
    <source>
        <strain evidence="5 6">UBMA195</strain>
    </source>
</reference>
<evidence type="ECO:0000256" key="1">
    <source>
        <dbReference type="ARBA" id="ARBA00012528"/>
    </source>
</evidence>
<evidence type="ECO:0000313" key="5">
    <source>
        <dbReference type="EMBL" id="OSJ13378.1"/>
    </source>
</evidence>
<dbReference type="InterPro" id="IPR000160">
    <property type="entry name" value="GGDEF_dom"/>
</dbReference>
<dbReference type="CDD" id="cd01949">
    <property type="entry name" value="GGDEF"/>
    <property type="match status" value="1"/>
</dbReference>
<dbReference type="Proteomes" id="UP000193553">
    <property type="component" value="Unassembled WGS sequence"/>
</dbReference>
<name>A0A1X3EFD8_9BRAD</name>
<accession>A0A1X3EFD8</accession>
<dbReference type="NCBIfam" id="TIGR00254">
    <property type="entry name" value="GGDEF"/>
    <property type="match status" value="1"/>
</dbReference>
<dbReference type="AlphaFoldDB" id="A0A1X3EFD8"/>